<comment type="caution">
    <text evidence="6">The sequence shown here is derived from an EMBL/GenBank/DDBJ whole genome shotgun (WGS) entry which is preliminary data.</text>
</comment>
<comment type="subcellular location">
    <subcellularLocation>
        <location evidence="1">Cytoplasm</location>
        <location evidence="1">Cell cortex</location>
    </subcellularLocation>
</comment>
<evidence type="ECO:0000256" key="1">
    <source>
        <dbReference type="ARBA" id="ARBA00004544"/>
    </source>
</evidence>
<dbReference type="InterPro" id="IPR008376">
    <property type="entry name" value="Chaperone_Ric-8_A/B"/>
</dbReference>
<accession>A0A4Y2E554</accession>
<dbReference type="OrthoDB" id="5585685at2759"/>
<dbReference type="GO" id="GO:0007186">
    <property type="term" value="P:G protein-coupled receptor signaling pathway"/>
    <property type="evidence" value="ECO:0007669"/>
    <property type="project" value="TreeGrafter"/>
</dbReference>
<gene>
    <name evidence="6" type="primary">ric8a_1</name>
    <name evidence="6" type="ORF">AVEN_91170_2</name>
</gene>
<keyword evidence="5" id="KW-0143">Chaperone</keyword>
<comment type="similarity">
    <text evidence="2">Belongs to the synembryn family.</text>
</comment>
<organism evidence="6 7">
    <name type="scientific">Araneus ventricosus</name>
    <name type="common">Orbweaver spider</name>
    <name type="synonym">Epeira ventricosa</name>
    <dbReference type="NCBI Taxonomy" id="182803"/>
    <lineage>
        <taxon>Eukaryota</taxon>
        <taxon>Metazoa</taxon>
        <taxon>Ecdysozoa</taxon>
        <taxon>Arthropoda</taxon>
        <taxon>Chelicerata</taxon>
        <taxon>Arachnida</taxon>
        <taxon>Araneae</taxon>
        <taxon>Araneomorphae</taxon>
        <taxon>Entelegynae</taxon>
        <taxon>Araneoidea</taxon>
        <taxon>Araneidae</taxon>
        <taxon>Araneus</taxon>
    </lineage>
</organism>
<evidence type="ECO:0000256" key="2">
    <source>
        <dbReference type="ARBA" id="ARBA00009049"/>
    </source>
</evidence>
<dbReference type="InterPro" id="IPR019318">
    <property type="entry name" value="Gua_nucleotide_exch_fac_Ric8"/>
</dbReference>
<evidence type="ECO:0000313" key="7">
    <source>
        <dbReference type="Proteomes" id="UP000499080"/>
    </source>
</evidence>
<dbReference type="PANTHER" id="PTHR12425">
    <property type="entry name" value="SYNEMBRYN"/>
    <property type="match status" value="1"/>
</dbReference>
<dbReference type="GO" id="GO:0005938">
    <property type="term" value="C:cell cortex"/>
    <property type="evidence" value="ECO:0007669"/>
    <property type="project" value="UniProtKB-SubCell"/>
</dbReference>
<dbReference type="AlphaFoldDB" id="A0A4Y2E554"/>
<evidence type="ECO:0000313" key="6">
    <source>
        <dbReference type="EMBL" id="GBM23847.1"/>
    </source>
</evidence>
<proteinExistence type="inferred from homology"/>
<dbReference type="Gene3D" id="1.25.10.10">
    <property type="entry name" value="Leucine-rich Repeat Variant"/>
    <property type="match status" value="1"/>
</dbReference>
<dbReference type="SUPFAM" id="SSF48371">
    <property type="entry name" value="ARM repeat"/>
    <property type="match status" value="1"/>
</dbReference>
<dbReference type="Pfam" id="PF10165">
    <property type="entry name" value="Ric8"/>
    <property type="match status" value="1"/>
</dbReference>
<keyword evidence="3" id="KW-0963">Cytoplasm</keyword>
<keyword evidence="4" id="KW-0344">Guanine-nucleotide releasing factor</keyword>
<evidence type="ECO:0000256" key="3">
    <source>
        <dbReference type="ARBA" id="ARBA00022490"/>
    </source>
</evidence>
<dbReference type="InterPro" id="IPR011989">
    <property type="entry name" value="ARM-like"/>
</dbReference>
<dbReference type="InterPro" id="IPR016024">
    <property type="entry name" value="ARM-type_fold"/>
</dbReference>
<evidence type="ECO:0000256" key="5">
    <source>
        <dbReference type="ARBA" id="ARBA00023186"/>
    </source>
</evidence>
<dbReference type="PRINTS" id="PR01802">
    <property type="entry name" value="SYNEMBRYN"/>
</dbReference>
<keyword evidence="7" id="KW-1185">Reference proteome</keyword>
<dbReference type="PANTHER" id="PTHR12425:SF5">
    <property type="entry name" value="SYNEMBRYN"/>
    <property type="match status" value="1"/>
</dbReference>
<evidence type="ECO:0000256" key="4">
    <source>
        <dbReference type="ARBA" id="ARBA00022658"/>
    </source>
</evidence>
<name>A0A4Y2E554_ARAVE</name>
<protein>
    <submittedName>
        <fullName evidence="6">Synembryn-A</fullName>
    </submittedName>
</protein>
<dbReference type="GO" id="GO:0001965">
    <property type="term" value="F:G-protein alpha-subunit binding"/>
    <property type="evidence" value="ECO:0007669"/>
    <property type="project" value="TreeGrafter"/>
</dbReference>
<dbReference type="EMBL" id="BGPR01000504">
    <property type="protein sequence ID" value="GBM23847.1"/>
    <property type="molecule type" value="Genomic_DNA"/>
</dbReference>
<dbReference type="GO" id="GO:0005085">
    <property type="term" value="F:guanyl-nucleotide exchange factor activity"/>
    <property type="evidence" value="ECO:0007669"/>
    <property type="project" value="UniProtKB-KW"/>
</dbReference>
<sequence>MDESTVNKLESCSENEFMECIEDFNKKNAQSFSFPGFSLSLKKRLISLLFSRLDQWPEGRVTCLEAIRILGRDKSNLEELFTRDNLGTLVNLAGLVAEEEEIVNHCTRVSDPKVIIEAQKCLCNLIYNSSFAQKTCCNNGCIEGILLRLRTYKDPDLPHEIKFFDMRMLFLMTALCAEIRPKVRNQLHGLTYLMEVLDLILKDNLSKICATGAGRRTFNKGSRRGKSNQGSEVCTAPCLRDEEVDTAVEVLKVLFNLTVNTEKYGLDEEEEAHYLRLVSILHDILLSDTKNQEKREILQSHTIDLLTNMPMSSYEELLTPVVKMDDDNPNIFEGMDMEAVSTLLQFLDKRLQKTHRTYREILSPILTTLSECSRSQSTIRKFLRKRVLPPLKDVMHRPEEGTTLRNRLVKLMTAPDFDVKELVADFLFVLCKENVSRLIKYTGYGNAAGLLANRGLMLGGKGKGVYSSESEDSDTEEYLMFKDKINPVLGCYQEPPPNPLEGMTEEQKEYEAMQLVNMMDKMSSCSLILCRDGVIKPMRVGEDGKPQVMEHVLKLQEEILNKK</sequence>
<reference evidence="6 7" key="1">
    <citation type="journal article" date="2019" name="Sci. Rep.">
        <title>Orb-weaving spider Araneus ventricosus genome elucidates the spidroin gene catalogue.</title>
        <authorList>
            <person name="Kono N."/>
            <person name="Nakamura H."/>
            <person name="Ohtoshi R."/>
            <person name="Moran D.A.P."/>
            <person name="Shinohara A."/>
            <person name="Yoshida Y."/>
            <person name="Fujiwara M."/>
            <person name="Mori M."/>
            <person name="Tomita M."/>
            <person name="Arakawa K."/>
        </authorList>
    </citation>
    <scope>NUCLEOTIDE SEQUENCE [LARGE SCALE GENOMIC DNA]</scope>
</reference>
<dbReference type="Proteomes" id="UP000499080">
    <property type="component" value="Unassembled WGS sequence"/>
</dbReference>